<evidence type="ECO:0000313" key="4">
    <source>
        <dbReference type="Proteomes" id="UP000663832"/>
    </source>
</evidence>
<dbReference type="Gene3D" id="3.80.10.10">
    <property type="entry name" value="Ribonuclease Inhibitor"/>
    <property type="match status" value="1"/>
</dbReference>
<evidence type="ECO:0000313" key="5">
    <source>
        <dbReference type="Proteomes" id="UP000663877"/>
    </source>
</evidence>
<dbReference type="PROSITE" id="PS50181">
    <property type="entry name" value="FBOX"/>
    <property type="match status" value="1"/>
</dbReference>
<comment type="caution">
    <text evidence="2">The sequence shown here is derived from an EMBL/GenBank/DDBJ whole genome shotgun (WGS) entry which is preliminary data.</text>
</comment>
<dbReference type="AlphaFoldDB" id="A0A815BFI6"/>
<name>A0A815BFI6_9BILA</name>
<sequence>MKFEQLPNEILFQCFEYLNVFDIFYSFDRLNYRLNRLIRNISLHLNLPEKNKPLFGEFFHKILLNSRIRNQIISLKVSIKRTCCQLNAFLSFFSFIQFSQLQLLTIADLNQTNSEEKKSILLLLSNFLNIYSNDMADEICEILSKLLLPNIQMKLTFNSITNYITIPITSLTFYQYSLNDLWQLFKYIPMLKYLHLETLDNCSYINNRLDPADIYAFHLQQLAVDYSKCSFETYRLLLKQTPNLKILTINIEYQTDIIDDVRWQNLIESSLQHLDIFNFIFVIRIDDIILTKVHQFQNDFWHKYHHWYVNYEFNSMHAIFYTIPYMKNEYSLKPNMKRSDGFKLMNNSKVFKNVTGLFLFVDILNEHYEYYFQNITSLTLYQDSMLFKELDFHQRQQENKFVESLQITVNLSNLKHLNIKNTCHIISSTMLLQILKKAPKLSSIAIEKSALISFVINNELCQYFNQMIKKLDIRSYSKDKFIQFIKLNKLCKILLNIEELQCCIEQTDVFLFIINHMPKLKDLKIDSWYAFRQKTCAWLKMTASQLNIKCTVVGYCYL</sequence>
<dbReference type="InterPro" id="IPR032675">
    <property type="entry name" value="LRR_dom_sf"/>
</dbReference>
<dbReference type="EMBL" id="CAJNOM010000747">
    <property type="protein sequence ID" value="CAF1555214.1"/>
    <property type="molecule type" value="Genomic_DNA"/>
</dbReference>
<dbReference type="EMBL" id="CAJNOI010000402">
    <property type="protein sequence ID" value="CAF1269016.1"/>
    <property type="molecule type" value="Genomic_DNA"/>
</dbReference>
<keyword evidence="4" id="KW-1185">Reference proteome</keyword>
<evidence type="ECO:0000313" key="3">
    <source>
        <dbReference type="EMBL" id="CAF1555214.1"/>
    </source>
</evidence>
<dbReference type="InterPro" id="IPR001810">
    <property type="entry name" value="F-box_dom"/>
</dbReference>
<feature type="domain" description="F-box" evidence="1">
    <location>
        <begin position="1"/>
        <end position="47"/>
    </location>
</feature>
<proteinExistence type="predicted"/>
<evidence type="ECO:0000259" key="1">
    <source>
        <dbReference type="PROSITE" id="PS50181"/>
    </source>
</evidence>
<evidence type="ECO:0000313" key="2">
    <source>
        <dbReference type="EMBL" id="CAF1269016.1"/>
    </source>
</evidence>
<dbReference type="Proteomes" id="UP000663832">
    <property type="component" value="Unassembled WGS sequence"/>
</dbReference>
<protein>
    <recommendedName>
        <fullName evidence="1">F-box domain-containing protein</fullName>
    </recommendedName>
</protein>
<accession>A0A815BFI6</accession>
<organism evidence="2 5">
    <name type="scientific">Adineta steineri</name>
    <dbReference type="NCBI Taxonomy" id="433720"/>
    <lineage>
        <taxon>Eukaryota</taxon>
        <taxon>Metazoa</taxon>
        <taxon>Spiralia</taxon>
        <taxon>Gnathifera</taxon>
        <taxon>Rotifera</taxon>
        <taxon>Eurotatoria</taxon>
        <taxon>Bdelloidea</taxon>
        <taxon>Adinetida</taxon>
        <taxon>Adinetidae</taxon>
        <taxon>Adineta</taxon>
    </lineage>
</organism>
<dbReference type="OrthoDB" id="10084445at2759"/>
<reference evidence="2" key="1">
    <citation type="submission" date="2021-02" db="EMBL/GenBank/DDBJ databases">
        <authorList>
            <person name="Nowell W R."/>
        </authorList>
    </citation>
    <scope>NUCLEOTIDE SEQUENCE</scope>
</reference>
<gene>
    <name evidence="2" type="ORF">BJG266_LOCUS30555</name>
    <name evidence="3" type="ORF">QVE165_LOCUS47426</name>
</gene>
<dbReference type="Proteomes" id="UP000663877">
    <property type="component" value="Unassembled WGS sequence"/>
</dbReference>